<proteinExistence type="inferred from homology"/>
<evidence type="ECO:0000313" key="5">
    <source>
        <dbReference type="EMBL" id="GCD39728.1"/>
    </source>
</evidence>
<dbReference type="FunFam" id="3.30.420.150:FF:000006">
    <property type="entry name" value="Ppx/GppA family phosphatase"/>
    <property type="match status" value="1"/>
</dbReference>
<comment type="similarity">
    <text evidence="1">Belongs to the GppA/Ppx family.</text>
</comment>
<feature type="compositionally biased region" description="Low complexity" evidence="3">
    <location>
        <begin position="416"/>
        <end position="430"/>
    </location>
</feature>
<reference evidence="5 6" key="1">
    <citation type="submission" date="2018-11" db="EMBL/GenBank/DDBJ databases">
        <title>Whole genome sequence of Streptomyces chrestomyceticus NBRC 13444(T).</title>
        <authorList>
            <person name="Komaki H."/>
            <person name="Tamura T."/>
        </authorList>
    </citation>
    <scope>NUCLEOTIDE SEQUENCE [LARGE SCALE GENOMIC DNA]</scope>
    <source>
        <strain evidence="5 6">NBRC 13444</strain>
    </source>
</reference>
<evidence type="ECO:0000313" key="6">
    <source>
        <dbReference type="Proteomes" id="UP000287830"/>
    </source>
</evidence>
<dbReference type="Gene3D" id="3.30.420.150">
    <property type="entry name" value="Exopolyphosphatase. Domain 2"/>
    <property type="match status" value="1"/>
</dbReference>
<dbReference type="PANTHER" id="PTHR30005:SF0">
    <property type="entry name" value="RETROGRADE REGULATION PROTEIN 2"/>
    <property type="match status" value="1"/>
</dbReference>
<sequence>MHRGAEPVLHAGSRTPRRGAAPTAGAPRNHRARNRLPRNHRLRHLTRPSGSERSGLADTRALKQAGRGTRTDMRLAVLDAGSNSVHLLISEVVGGVPLPAHSLKGPVHLADQVAVDGTVPPKAARRLAEAVAQAREQAGRWRCDRLFAYATAVVRDAANRDEVLETVRAESGMRLAVLPGEVEAELTFRAARRWVGLQAGPMALLDIGGGSLEVAFGRGALPDFAFSLPLGAGRLTREFLPGKGRPGREGLRELRRYVRATLKDVAARVRWEEPHTVVATSRMFQQLARLCGAAPGRDGPFVTRRLARTDLREAVQRLSRLTAAERAELPGISAARCRQAPAGAVVAHQAMKSMGIDQVTICPWALREGVLLRHLEQGAQDWWPSPVLRKEDARSGPLSGGPATGPRSGPSPSPPTNSSTSSGTSPSVPSRLPLGRAPAD</sequence>
<feature type="region of interest" description="Disordered" evidence="3">
    <location>
        <begin position="1"/>
        <end position="68"/>
    </location>
</feature>
<evidence type="ECO:0000256" key="3">
    <source>
        <dbReference type="SAM" id="MobiDB-lite"/>
    </source>
</evidence>
<organism evidence="5 6">
    <name type="scientific">Streptomyces chrestomyceticus JCM 4735</name>
    <dbReference type="NCBI Taxonomy" id="1306181"/>
    <lineage>
        <taxon>Bacteria</taxon>
        <taxon>Bacillati</taxon>
        <taxon>Actinomycetota</taxon>
        <taxon>Actinomycetes</taxon>
        <taxon>Kitasatosporales</taxon>
        <taxon>Streptomycetaceae</taxon>
        <taxon>Streptomyces</taxon>
    </lineage>
</organism>
<dbReference type="Gene3D" id="3.30.420.40">
    <property type="match status" value="1"/>
</dbReference>
<dbReference type="InterPro" id="IPR043129">
    <property type="entry name" value="ATPase_NBD"/>
</dbReference>
<dbReference type="PANTHER" id="PTHR30005">
    <property type="entry name" value="EXOPOLYPHOSPHATASE"/>
    <property type="match status" value="1"/>
</dbReference>
<feature type="region of interest" description="Disordered" evidence="3">
    <location>
        <begin position="386"/>
        <end position="440"/>
    </location>
</feature>
<evidence type="ECO:0000259" key="4">
    <source>
        <dbReference type="Pfam" id="PF02541"/>
    </source>
</evidence>
<dbReference type="EMBL" id="BHZC01000001">
    <property type="protein sequence ID" value="GCD39728.1"/>
    <property type="molecule type" value="Genomic_DNA"/>
</dbReference>
<dbReference type="SUPFAM" id="SSF53067">
    <property type="entry name" value="Actin-like ATPase domain"/>
    <property type="match status" value="2"/>
</dbReference>
<accession>A0A7U9Q1J1</accession>
<dbReference type="CDD" id="cd24056">
    <property type="entry name" value="ASKHA_NBD_MtPPX1-like"/>
    <property type="match status" value="1"/>
</dbReference>
<dbReference type="InterPro" id="IPR003695">
    <property type="entry name" value="Ppx_GppA_N"/>
</dbReference>
<comment type="caution">
    <text evidence="5">The sequence shown here is derived from an EMBL/GenBank/DDBJ whole genome shotgun (WGS) entry which is preliminary data.</text>
</comment>
<evidence type="ECO:0000256" key="1">
    <source>
        <dbReference type="ARBA" id="ARBA00007125"/>
    </source>
</evidence>
<feature type="compositionally biased region" description="Basic residues" evidence="3">
    <location>
        <begin position="28"/>
        <end position="46"/>
    </location>
</feature>
<name>A0A7U9Q1J1_9ACTN</name>
<dbReference type="GO" id="GO:0016462">
    <property type="term" value="F:pyrophosphatase activity"/>
    <property type="evidence" value="ECO:0007669"/>
    <property type="project" value="TreeGrafter"/>
</dbReference>
<evidence type="ECO:0000256" key="2">
    <source>
        <dbReference type="ARBA" id="ARBA00022801"/>
    </source>
</evidence>
<dbReference type="Proteomes" id="UP000287830">
    <property type="component" value="Unassembled WGS sequence"/>
</dbReference>
<keyword evidence="2" id="KW-0378">Hydrolase</keyword>
<feature type="domain" description="Ppx/GppA phosphatase N-terminal" evidence="4">
    <location>
        <begin position="89"/>
        <end position="376"/>
    </location>
</feature>
<dbReference type="InterPro" id="IPR050273">
    <property type="entry name" value="GppA/Ppx_hydrolase"/>
</dbReference>
<dbReference type="Pfam" id="PF02541">
    <property type="entry name" value="Ppx-GppA"/>
    <property type="match status" value="1"/>
</dbReference>
<feature type="compositionally biased region" description="Low complexity" evidence="3">
    <location>
        <begin position="18"/>
        <end position="27"/>
    </location>
</feature>
<gene>
    <name evidence="5" type="ORF">OEIGOIKO_07584</name>
</gene>
<dbReference type="AlphaFoldDB" id="A0A7U9Q1J1"/>
<protein>
    <recommendedName>
        <fullName evidence="4">Ppx/GppA phosphatase N-terminal domain-containing protein</fullName>
    </recommendedName>
</protein>